<comment type="similarity">
    <text evidence="1">Belongs to the FMO family.</text>
</comment>
<keyword evidence="5" id="KW-0521">NADP</keyword>
<dbReference type="PIRSF" id="PIRSF000332">
    <property type="entry name" value="FMO"/>
    <property type="match status" value="1"/>
</dbReference>
<sequence length="505" mass="55827">MAAEGDRVVVIGAGIAGLVTAKVLRDDGFDVTVVEREATIGGVWAEVHTYPGLRTNNSRDTYAYSDHPYDRSADVFPTADQVRRYLDSYVSRFGLAPLIRLSTTAVRVARRDSGFEVAVRGPDGSALLPCDFVVVAVGTYCEPHIPEIVGGEHFAGTVVHSSRAIDPALAAGKRVVVVGAGKSALDCAAWAARLARRCTLVFRAPHWMAPRFLPSGTPADRLVLGRLPEMFLRYHRLTGIERVLHGPGRIPLRLFWRALGDILRRALRMPAVLVPDRPMPHGIESLGLASEFYELAHEGRIDLRRNEITAFADDTRLLLSDGRYLDADVVIFGTGWRQDFGFLAPDLHAAVVRDGRFQLYRHILPPTERRLGFIGYASSTACQLSSEISAHWLSHVFRGECELPTVDEMNTEIRRVHAWLADVFPACPQGHFIGPHLIHHIDDLLTDMAVPTRRTDNVFAEYLSAFSPARYRDVAAKRRLARADGRLTARLGDTNADTPDAPLLP</sequence>
<organism evidence="7 8">
    <name type="scientific">Nocardia terpenica</name>
    <dbReference type="NCBI Taxonomy" id="455432"/>
    <lineage>
        <taxon>Bacteria</taxon>
        <taxon>Bacillati</taxon>
        <taxon>Actinomycetota</taxon>
        <taxon>Actinomycetes</taxon>
        <taxon>Mycobacteriales</taxon>
        <taxon>Nocardiaceae</taxon>
        <taxon>Nocardia</taxon>
    </lineage>
</organism>
<evidence type="ECO:0000256" key="6">
    <source>
        <dbReference type="ARBA" id="ARBA00023002"/>
    </source>
</evidence>
<dbReference type="Proteomes" id="UP000221961">
    <property type="component" value="Chromosome"/>
</dbReference>
<dbReference type="EMBL" id="CP023778">
    <property type="protein sequence ID" value="ATL69996.1"/>
    <property type="molecule type" value="Genomic_DNA"/>
</dbReference>
<dbReference type="InterPro" id="IPR050346">
    <property type="entry name" value="FMO-like"/>
</dbReference>
<proteinExistence type="inferred from homology"/>
<dbReference type="InterPro" id="IPR036188">
    <property type="entry name" value="FAD/NAD-bd_sf"/>
</dbReference>
<evidence type="ECO:0000256" key="4">
    <source>
        <dbReference type="ARBA" id="ARBA00022827"/>
    </source>
</evidence>
<evidence type="ECO:0000256" key="1">
    <source>
        <dbReference type="ARBA" id="ARBA00009183"/>
    </source>
</evidence>
<dbReference type="RefSeq" id="WP_098696996.1">
    <property type="nucleotide sequence ID" value="NZ_CP023778.1"/>
</dbReference>
<evidence type="ECO:0000256" key="2">
    <source>
        <dbReference type="ARBA" id="ARBA00010139"/>
    </source>
</evidence>
<evidence type="ECO:0000313" key="7">
    <source>
        <dbReference type="EMBL" id="ATL69996.1"/>
    </source>
</evidence>
<evidence type="ECO:0008006" key="9">
    <source>
        <dbReference type="Google" id="ProtNLM"/>
    </source>
</evidence>
<reference evidence="7 8" key="1">
    <citation type="submission" date="2017-10" db="EMBL/GenBank/DDBJ databases">
        <title>Comparative genomics between pathogenic Norcardia.</title>
        <authorList>
            <person name="Zeng L."/>
        </authorList>
    </citation>
    <scope>NUCLEOTIDE SEQUENCE [LARGE SCALE GENOMIC DNA]</scope>
    <source>
        <strain evidence="7 8">NC_YFY_NT001</strain>
    </source>
</reference>
<dbReference type="Pfam" id="PF00743">
    <property type="entry name" value="FMO-like"/>
    <property type="match status" value="2"/>
</dbReference>
<dbReference type="GO" id="GO:0050660">
    <property type="term" value="F:flavin adenine dinucleotide binding"/>
    <property type="evidence" value="ECO:0007669"/>
    <property type="project" value="InterPro"/>
</dbReference>
<gene>
    <name evidence="7" type="ORF">CRH09_31240</name>
</gene>
<dbReference type="KEGG" id="ntp:CRH09_31240"/>
<dbReference type="GO" id="GO:0004499">
    <property type="term" value="F:N,N-dimethylaniline monooxygenase activity"/>
    <property type="evidence" value="ECO:0007669"/>
    <property type="project" value="InterPro"/>
</dbReference>
<keyword evidence="6" id="KW-0560">Oxidoreductase</keyword>
<dbReference type="Gene3D" id="3.50.50.60">
    <property type="entry name" value="FAD/NAD(P)-binding domain"/>
    <property type="match status" value="1"/>
</dbReference>
<evidence type="ECO:0000313" key="8">
    <source>
        <dbReference type="Proteomes" id="UP000221961"/>
    </source>
</evidence>
<keyword evidence="4" id="KW-0274">FAD</keyword>
<keyword evidence="3" id="KW-0285">Flavoprotein</keyword>
<dbReference type="GeneID" id="88361756"/>
<dbReference type="InterPro" id="IPR000960">
    <property type="entry name" value="Flavin_mOase"/>
</dbReference>
<dbReference type="PRINTS" id="PR00370">
    <property type="entry name" value="FMOXYGENASE"/>
</dbReference>
<evidence type="ECO:0000256" key="5">
    <source>
        <dbReference type="ARBA" id="ARBA00022857"/>
    </source>
</evidence>
<accession>A0A291RR30</accession>
<evidence type="ECO:0000256" key="3">
    <source>
        <dbReference type="ARBA" id="ARBA00022630"/>
    </source>
</evidence>
<dbReference type="InterPro" id="IPR020946">
    <property type="entry name" value="Flavin_mOase-like"/>
</dbReference>
<name>A0A291RR30_9NOCA</name>
<comment type="similarity">
    <text evidence="2">Belongs to the FAD-binding monooxygenase family.</text>
</comment>
<dbReference type="SUPFAM" id="SSF51905">
    <property type="entry name" value="FAD/NAD(P)-binding domain"/>
    <property type="match status" value="3"/>
</dbReference>
<dbReference type="PANTHER" id="PTHR23023">
    <property type="entry name" value="DIMETHYLANILINE MONOOXYGENASE"/>
    <property type="match status" value="1"/>
</dbReference>
<protein>
    <recommendedName>
        <fullName evidence="9">Monooxygenase</fullName>
    </recommendedName>
</protein>
<dbReference type="AlphaFoldDB" id="A0A291RR30"/>
<dbReference type="GO" id="GO:0050661">
    <property type="term" value="F:NADP binding"/>
    <property type="evidence" value="ECO:0007669"/>
    <property type="project" value="InterPro"/>
</dbReference>